<dbReference type="AlphaFoldDB" id="A0A1I0FYN4"/>
<evidence type="ECO:0000256" key="1">
    <source>
        <dbReference type="ARBA" id="ARBA00022729"/>
    </source>
</evidence>
<dbReference type="PANTHER" id="PTHR30006:SF2">
    <property type="entry name" value="ABC TRANSPORTER SUBSTRATE-BINDING PROTEIN"/>
    <property type="match status" value="1"/>
</dbReference>
<keyword evidence="3" id="KW-1185">Reference proteome</keyword>
<reference evidence="3" key="1">
    <citation type="submission" date="2016-10" db="EMBL/GenBank/DDBJ databases">
        <authorList>
            <person name="Varghese N."/>
            <person name="Submissions S."/>
        </authorList>
    </citation>
    <scope>NUCLEOTIDE SEQUENCE [LARGE SCALE GENOMIC DNA]</scope>
    <source>
        <strain evidence="3">DSM 18579</strain>
    </source>
</reference>
<dbReference type="STRING" id="1123402.SAMN02583745_02919"/>
<dbReference type="Pfam" id="PF13343">
    <property type="entry name" value="SBP_bac_6"/>
    <property type="match status" value="1"/>
</dbReference>
<protein>
    <submittedName>
        <fullName evidence="2">Putative spermidine/putrescine transport system substrate-binding protein</fullName>
    </submittedName>
</protein>
<name>A0A1I0FYN4_9GAMM</name>
<accession>A0A1I0FYN4</accession>
<sequence>MSSAEEIAKFKAEGENASADIGDVGIAFGPIAKQQGVTQAYKTPYWDEIPAWAKDDEGHWVLGYTGTIAFIIDNSLVKTPPTSWAELKASDYKVSVGDVGTAAQANNAVLAAAYALGGSETNIEPAITYFSELAKQNRLSLANADIAALEKGEIEIALMWDFNALNYRDKIDPSRFTVVIPSDGSIISGYATIINKYAKNPNAAKLARAYILSDEGQINLAKGYAKPIRESVILPKEVQDKLLPPSQYINAKPIADNAAWEATSKQIPALWQSNVLIHMQ</sequence>
<dbReference type="GO" id="GO:0030976">
    <property type="term" value="F:thiamine pyrophosphate binding"/>
    <property type="evidence" value="ECO:0007669"/>
    <property type="project" value="TreeGrafter"/>
</dbReference>
<dbReference type="GO" id="GO:0015888">
    <property type="term" value="P:thiamine transport"/>
    <property type="evidence" value="ECO:0007669"/>
    <property type="project" value="TreeGrafter"/>
</dbReference>
<dbReference type="SUPFAM" id="SSF53850">
    <property type="entry name" value="Periplasmic binding protein-like II"/>
    <property type="match status" value="1"/>
</dbReference>
<dbReference type="PANTHER" id="PTHR30006">
    <property type="entry name" value="THIAMINE-BINDING PERIPLASMIC PROTEIN-RELATED"/>
    <property type="match status" value="1"/>
</dbReference>
<dbReference type="GO" id="GO:0030288">
    <property type="term" value="C:outer membrane-bounded periplasmic space"/>
    <property type="evidence" value="ECO:0007669"/>
    <property type="project" value="TreeGrafter"/>
</dbReference>
<keyword evidence="1" id="KW-0732">Signal</keyword>
<dbReference type="GO" id="GO:0030975">
    <property type="term" value="F:thiamine binding"/>
    <property type="evidence" value="ECO:0007669"/>
    <property type="project" value="TreeGrafter"/>
</dbReference>
<evidence type="ECO:0000313" key="2">
    <source>
        <dbReference type="EMBL" id="SET62801.1"/>
    </source>
</evidence>
<dbReference type="Gene3D" id="3.40.190.10">
    <property type="entry name" value="Periplasmic binding protein-like II"/>
    <property type="match status" value="2"/>
</dbReference>
<dbReference type="EMBL" id="FOHV01000051">
    <property type="protein sequence ID" value="SET62801.1"/>
    <property type="molecule type" value="Genomic_DNA"/>
</dbReference>
<organism evidence="2 3">
    <name type="scientific">Thorsellia anophelis DSM 18579</name>
    <dbReference type="NCBI Taxonomy" id="1123402"/>
    <lineage>
        <taxon>Bacteria</taxon>
        <taxon>Pseudomonadati</taxon>
        <taxon>Pseudomonadota</taxon>
        <taxon>Gammaproteobacteria</taxon>
        <taxon>Enterobacterales</taxon>
        <taxon>Thorselliaceae</taxon>
        <taxon>Thorsellia</taxon>
    </lineage>
</organism>
<gene>
    <name evidence="2" type="ORF">SAMN02583745_02919</name>
</gene>
<evidence type="ECO:0000313" key="3">
    <source>
        <dbReference type="Proteomes" id="UP000242642"/>
    </source>
</evidence>
<dbReference type="Proteomes" id="UP000242642">
    <property type="component" value="Unassembled WGS sequence"/>
</dbReference>
<proteinExistence type="predicted"/>